<dbReference type="Gene3D" id="3.90.550.50">
    <property type="match status" value="1"/>
</dbReference>
<evidence type="ECO:0008006" key="3">
    <source>
        <dbReference type="Google" id="ProtNLM"/>
    </source>
</evidence>
<protein>
    <recommendedName>
        <fullName evidence="3">Hexosyltransferase</fullName>
    </recommendedName>
</protein>
<evidence type="ECO:0000313" key="2">
    <source>
        <dbReference type="EMBL" id="CAE0275016.1"/>
    </source>
</evidence>
<accession>A0A7S3GS50</accession>
<feature type="region of interest" description="Disordered" evidence="1">
    <location>
        <begin position="16"/>
        <end position="35"/>
    </location>
</feature>
<dbReference type="EMBL" id="HBIC01007633">
    <property type="protein sequence ID" value="CAE0275016.1"/>
    <property type="molecule type" value="Transcribed_RNA"/>
</dbReference>
<gene>
    <name evidence="2" type="ORF">SELO1098_LOCUS3844</name>
</gene>
<evidence type="ECO:0000256" key="1">
    <source>
        <dbReference type="SAM" id="MobiDB-lite"/>
    </source>
</evidence>
<sequence length="281" mass="32131">MTTTTTSLVRVDQTCPSTKLDRSRGDPMLGKGKSSGRPTIWCWMLIKPDVQELSLLRLHLCLNTSLFRCDEHTLFSNVSVRSLMGALPGASLMQEVVLQQSLETVYGGPWKTSLNTDLFIAIWRDIFRRRLHLRQEWSVKLDADTVFIPDRLTPILSHIGPPAKRNAELYMNSCSWCVVKLIGPIEIFSRAALKQLDESMNRCEKEVDYHDVSEDVFLERCFALLKIPPVNADKQDKLLLPTWRVRNHEVKHCSKGWAAIHPFKDPKLLLRCFELSFGVPS</sequence>
<organism evidence="2">
    <name type="scientific">Spumella elongata</name>
    <dbReference type="NCBI Taxonomy" id="89044"/>
    <lineage>
        <taxon>Eukaryota</taxon>
        <taxon>Sar</taxon>
        <taxon>Stramenopiles</taxon>
        <taxon>Ochrophyta</taxon>
        <taxon>Chrysophyceae</taxon>
        <taxon>Chromulinales</taxon>
        <taxon>Chromulinaceae</taxon>
        <taxon>Spumella</taxon>
    </lineage>
</organism>
<reference evidence="2" key="1">
    <citation type="submission" date="2021-01" db="EMBL/GenBank/DDBJ databases">
        <authorList>
            <person name="Corre E."/>
            <person name="Pelletier E."/>
            <person name="Niang G."/>
            <person name="Scheremetjew M."/>
            <person name="Finn R."/>
            <person name="Kale V."/>
            <person name="Holt S."/>
            <person name="Cochrane G."/>
            <person name="Meng A."/>
            <person name="Brown T."/>
            <person name="Cohen L."/>
        </authorList>
    </citation>
    <scope>NUCLEOTIDE SEQUENCE</scope>
    <source>
        <strain evidence="2">CCAP 955/1</strain>
    </source>
</reference>
<name>A0A7S3GS50_9STRA</name>
<dbReference type="AlphaFoldDB" id="A0A7S3GS50"/>
<proteinExistence type="predicted"/>